<keyword evidence="4" id="KW-1185">Reference proteome</keyword>
<gene>
    <name evidence="3" type="ORF">Hsar01_03514</name>
</gene>
<evidence type="ECO:0000313" key="3">
    <source>
        <dbReference type="EMBL" id="GAA5484272.1"/>
    </source>
</evidence>
<feature type="domain" description="EF-hand" evidence="2">
    <location>
        <begin position="119"/>
        <end position="138"/>
    </location>
</feature>
<feature type="domain" description="EF-hand" evidence="2">
    <location>
        <begin position="54"/>
        <end position="71"/>
    </location>
</feature>
<dbReference type="InterPro" id="IPR011992">
    <property type="entry name" value="EF-hand-dom_pair"/>
</dbReference>
<dbReference type="PROSITE" id="PS00018">
    <property type="entry name" value="EF_HAND_1"/>
    <property type="match status" value="1"/>
</dbReference>
<dbReference type="InterPro" id="IPR002048">
    <property type="entry name" value="EF_hand_dom"/>
</dbReference>
<accession>A0ABP9US63</accession>
<dbReference type="Gene3D" id="1.10.238.10">
    <property type="entry name" value="EF-hand"/>
    <property type="match status" value="2"/>
</dbReference>
<evidence type="ECO:0000259" key="2">
    <source>
        <dbReference type="Pfam" id="PF13202"/>
    </source>
</evidence>
<evidence type="ECO:0000313" key="4">
    <source>
        <dbReference type="Proteomes" id="UP001476282"/>
    </source>
</evidence>
<dbReference type="RefSeq" id="WP_353568370.1">
    <property type="nucleotide sequence ID" value="NZ_BAABRI010000023.1"/>
</dbReference>
<dbReference type="SUPFAM" id="SSF47473">
    <property type="entry name" value="EF-hand"/>
    <property type="match status" value="1"/>
</dbReference>
<keyword evidence="1" id="KW-0472">Membrane</keyword>
<reference evidence="3 4" key="1">
    <citation type="submission" date="2024-02" db="EMBL/GenBank/DDBJ databases">
        <title>Haloferula sargassicola NBRC 104335.</title>
        <authorList>
            <person name="Ichikawa N."/>
            <person name="Katano-Makiyama Y."/>
            <person name="Hidaka K."/>
        </authorList>
    </citation>
    <scope>NUCLEOTIDE SEQUENCE [LARGE SCALE GENOMIC DNA]</scope>
    <source>
        <strain evidence="3 4">NBRC 104335</strain>
    </source>
</reference>
<feature type="transmembrane region" description="Helical" evidence="1">
    <location>
        <begin position="28"/>
        <end position="49"/>
    </location>
</feature>
<dbReference type="Proteomes" id="UP001476282">
    <property type="component" value="Unassembled WGS sequence"/>
</dbReference>
<evidence type="ECO:0000256" key="1">
    <source>
        <dbReference type="SAM" id="Phobius"/>
    </source>
</evidence>
<keyword evidence="1" id="KW-1133">Transmembrane helix</keyword>
<dbReference type="InterPro" id="IPR018247">
    <property type="entry name" value="EF_Hand_1_Ca_BS"/>
</dbReference>
<comment type="caution">
    <text evidence="3">The sequence shown here is derived from an EMBL/GenBank/DDBJ whole genome shotgun (WGS) entry which is preliminary data.</text>
</comment>
<protein>
    <recommendedName>
        <fullName evidence="2">EF-hand domain-containing protein</fullName>
    </recommendedName>
</protein>
<dbReference type="Pfam" id="PF13202">
    <property type="entry name" value="EF-hand_5"/>
    <property type="match status" value="2"/>
</dbReference>
<proteinExistence type="predicted"/>
<dbReference type="EMBL" id="BAABRI010000023">
    <property type="protein sequence ID" value="GAA5484272.1"/>
    <property type="molecule type" value="Genomic_DNA"/>
</dbReference>
<keyword evidence="1" id="KW-0812">Transmembrane</keyword>
<organism evidence="3 4">
    <name type="scientific">Haloferula sargassicola</name>
    <dbReference type="NCBI Taxonomy" id="490096"/>
    <lineage>
        <taxon>Bacteria</taxon>
        <taxon>Pseudomonadati</taxon>
        <taxon>Verrucomicrobiota</taxon>
        <taxon>Verrucomicrobiia</taxon>
        <taxon>Verrucomicrobiales</taxon>
        <taxon>Verrucomicrobiaceae</taxon>
        <taxon>Haloferula</taxon>
    </lineage>
</organism>
<name>A0ABP9US63_9BACT</name>
<sequence length="195" mass="22347">MAEKFEKTRLDRGIKAVYLGIPNFSTTLMKIVLLFAFLIGSLSAAPMSFMERRFLRFDVNNDGKLDSIEWLQTQPASSSLVQAQFRFNYADADENGGVDRVEYLASRGGRMGGRPSKQETFDLADVDEDNHLDPEEYATTVGQNQSWQRLLRTFDRLDRDDDSLLSEYEFGIRIRPVFGGFYGWAFFQRPGVWAL</sequence>